<gene>
    <name evidence="2" type="ORF">XNOV1_A029126</name>
</gene>
<name>A0AAV1F400_XYRNO</name>
<evidence type="ECO:0000313" key="2">
    <source>
        <dbReference type="EMBL" id="CAJ1055690.1"/>
    </source>
</evidence>
<accession>A0AAV1F400</accession>
<evidence type="ECO:0000313" key="3">
    <source>
        <dbReference type="Proteomes" id="UP001178508"/>
    </source>
</evidence>
<organism evidence="2 3">
    <name type="scientific">Xyrichtys novacula</name>
    <name type="common">Pearly razorfish</name>
    <name type="synonym">Hemipteronotus novacula</name>
    <dbReference type="NCBI Taxonomy" id="13765"/>
    <lineage>
        <taxon>Eukaryota</taxon>
        <taxon>Metazoa</taxon>
        <taxon>Chordata</taxon>
        <taxon>Craniata</taxon>
        <taxon>Vertebrata</taxon>
        <taxon>Euteleostomi</taxon>
        <taxon>Actinopterygii</taxon>
        <taxon>Neopterygii</taxon>
        <taxon>Teleostei</taxon>
        <taxon>Neoteleostei</taxon>
        <taxon>Acanthomorphata</taxon>
        <taxon>Eupercaria</taxon>
        <taxon>Labriformes</taxon>
        <taxon>Labridae</taxon>
        <taxon>Xyrichtys</taxon>
    </lineage>
</organism>
<feature type="compositionally biased region" description="Polar residues" evidence="1">
    <location>
        <begin position="65"/>
        <end position="75"/>
    </location>
</feature>
<reference evidence="2" key="1">
    <citation type="submission" date="2023-08" db="EMBL/GenBank/DDBJ databases">
        <authorList>
            <person name="Alioto T."/>
            <person name="Alioto T."/>
            <person name="Gomez Garrido J."/>
        </authorList>
    </citation>
    <scope>NUCLEOTIDE SEQUENCE</scope>
</reference>
<evidence type="ECO:0000256" key="1">
    <source>
        <dbReference type="SAM" id="MobiDB-lite"/>
    </source>
</evidence>
<dbReference type="Proteomes" id="UP001178508">
    <property type="component" value="Chromosome 4"/>
</dbReference>
<keyword evidence="3" id="KW-1185">Reference proteome</keyword>
<feature type="region of interest" description="Disordered" evidence="1">
    <location>
        <begin position="51"/>
        <end position="75"/>
    </location>
</feature>
<protein>
    <submittedName>
        <fullName evidence="2">Uncharacterized protein</fullName>
    </submittedName>
</protein>
<sequence>MRPSEFPVVVTAVVKMQRKVGAEGLGPAGMLGCNSDPVTLQNVQLNHEEQHRGFKLKKTVPLKSQRVSSDRNTLT</sequence>
<proteinExistence type="predicted"/>
<dbReference type="AlphaFoldDB" id="A0AAV1F400"/>
<dbReference type="EMBL" id="OY660867">
    <property type="protein sequence ID" value="CAJ1055690.1"/>
    <property type="molecule type" value="Genomic_DNA"/>
</dbReference>